<dbReference type="GO" id="GO:0009307">
    <property type="term" value="P:DNA restriction-modification system"/>
    <property type="evidence" value="ECO:0007669"/>
    <property type="project" value="UniProtKB-KW"/>
</dbReference>
<keyword evidence="4" id="KW-0680">Restriction system</keyword>
<dbReference type="HOGENOM" id="CLU_006958_0_1_12"/>
<dbReference type="CDD" id="cd00315">
    <property type="entry name" value="Cyt_C5_DNA_methylase"/>
    <property type="match status" value="1"/>
</dbReference>
<evidence type="ECO:0000313" key="11">
    <source>
        <dbReference type="Proteomes" id="UP000015620"/>
    </source>
</evidence>
<dbReference type="PROSITE" id="PS00095">
    <property type="entry name" value="C5_MTASE_2"/>
    <property type="match status" value="1"/>
</dbReference>
<dbReference type="GO" id="GO:0003886">
    <property type="term" value="F:DNA (cytosine-5-)-methyltransferase activity"/>
    <property type="evidence" value="ECO:0007669"/>
    <property type="project" value="UniProtKB-EC"/>
</dbReference>
<evidence type="ECO:0000256" key="6">
    <source>
        <dbReference type="PROSITE-ProRule" id="PRU01016"/>
    </source>
</evidence>
<dbReference type="InterPro" id="IPR031303">
    <property type="entry name" value="C5_meth_CS"/>
</dbReference>
<reference evidence="10 11" key="1">
    <citation type="journal article" date="2013" name="PLoS ONE">
        <title>Genome-Wide Relatedness of Treponema pedis, from Gingiva and Necrotic Skin Lesions of Pigs, with the Human Oral Pathogen Treponema denticola.</title>
        <authorList>
            <person name="Svartstrom O."/>
            <person name="Mushtaq M."/>
            <person name="Pringle M."/>
            <person name="Segerman B."/>
        </authorList>
    </citation>
    <scope>NUCLEOTIDE SEQUENCE [LARGE SCALE GENOMIC DNA]</scope>
    <source>
        <strain evidence="10">T A4</strain>
    </source>
</reference>
<dbReference type="PANTHER" id="PTHR46098:SF1">
    <property type="entry name" value="TRNA (CYTOSINE(38)-C(5))-METHYLTRANSFERASE"/>
    <property type="match status" value="1"/>
</dbReference>
<dbReference type="EC" id="2.1.1.37" evidence="8"/>
<keyword evidence="2 6" id="KW-0808">Transferase</keyword>
<comment type="catalytic activity">
    <reaction evidence="5 8">
        <text>a 2'-deoxycytidine in DNA + S-adenosyl-L-methionine = a 5-methyl-2'-deoxycytidine in DNA + S-adenosyl-L-homocysteine + H(+)</text>
        <dbReference type="Rhea" id="RHEA:13681"/>
        <dbReference type="Rhea" id="RHEA-COMP:11369"/>
        <dbReference type="Rhea" id="RHEA-COMP:11370"/>
        <dbReference type="ChEBI" id="CHEBI:15378"/>
        <dbReference type="ChEBI" id="CHEBI:57856"/>
        <dbReference type="ChEBI" id="CHEBI:59789"/>
        <dbReference type="ChEBI" id="CHEBI:85452"/>
        <dbReference type="ChEBI" id="CHEBI:85454"/>
        <dbReference type="EC" id="2.1.1.37"/>
    </reaction>
</comment>
<dbReference type="Pfam" id="PF00145">
    <property type="entry name" value="DNA_methylase"/>
    <property type="match status" value="1"/>
</dbReference>
<keyword evidence="3 6" id="KW-0949">S-adenosyl-L-methionine</keyword>
<evidence type="ECO:0000256" key="5">
    <source>
        <dbReference type="ARBA" id="ARBA00047422"/>
    </source>
</evidence>
<protein>
    <recommendedName>
        <fullName evidence="8">Cytosine-specific methyltransferase</fullName>
        <ecNumber evidence="8">2.1.1.37</ecNumber>
    </recommendedName>
</protein>
<dbReference type="NCBIfam" id="TIGR00675">
    <property type="entry name" value="dcm"/>
    <property type="match status" value="1"/>
</dbReference>
<dbReference type="PRINTS" id="PR00105">
    <property type="entry name" value="C5METTRFRASE"/>
</dbReference>
<dbReference type="Gene3D" id="3.40.50.150">
    <property type="entry name" value="Vaccinia Virus protein VP39"/>
    <property type="match status" value="1"/>
</dbReference>
<keyword evidence="9" id="KW-0812">Transmembrane</keyword>
<dbReference type="InterPro" id="IPR001525">
    <property type="entry name" value="C5_MeTfrase"/>
</dbReference>
<dbReference type="InterPro" id="IPR050750">
    <property type="entry name" value="C5-MTase"/>
</dbReference>
<dbReference type="STRING" id="1291379.TPE_0406"/>
<dbReference type="Gene3D" id="3.90.120.30">
    <property type="match status" value="1"/>
</dbReference>
<evidence type="ECO:0000256" key="8">
    <source>
        <dbReference type="RuleBase" id="RU000417"/>
    </source>
</evidence>
<sequence length="383" mass="44062">MDIIDKTGFKVLKILKLLYLIILIKYMNNLVIILRTLLNTNEDEKMYKSIDLFAGIGGIRLGFDQAFKNDIKTVFISEWDEKAMETYKANFGDNIDVVGDITEIDEKDIPSHDILLAGFPCQAFSLAGHKKGFEDARGTLFFDVARIIKYHRPKVVFCENVKNLVNHDRGRTFQIIRNILEELSYAVFYQVLNSKDFGVPQNRERIYIVAFRNDIAPSDFVFPQKTDDTKVIKDIVEENEVSSKYYLSTAYLTSLKRHKVRHISKGNGFGYEVREATSVAGAIVCGGMGRERNLIIDERLTDFTPVTHIKGEVNREYIRKMTPREWARLQGFPDEFKLPVADTHLYKQFGNSVTVPVIRAIAEQIKLYLEKVNAETKKKRIII</sequence>
<evidence type="ECO:0000256" key="1">
    <source>
        <dbReference type="ARBA" id="ARBA00022603"/>
    </source>
</evidence>
<evidence type="ECO:0000256" key="2">
    <source>
        <dbReference type="ARBA" id="ARBA00022679"/>
    </source>
</evidence>
<keyword evidence="9" id="KW-0472">Membrane</keyword>
<evidence type="ECO:0000256" key="4">
    <source>
        <dbReference type="ARBA" id="ARBA00022747"/>
    </source>
</evidence>
<proteinExistence type="inferred from homology"/>
<dbReference type="EMBL" id="CP004120">
    <property type="protein sequence ID" value="AGT42902.1"/>
    <property type="molecule type" value="Genomic_DNA"/>
</dbReference>
<dbReference type="REBASE" id="69208">
    <property type="entry name" value="M.TpeTA4ORF406P"/>
</dbReference>
<keyword evidence="11" id="KW-1185">Reference proteome</keyword>
<organism evidence="10 11">
    <name type="scientific">Treponema pedis str. T A4</name>
    <dbReference type="NCBI Taxonomy" id="1291379"/>
    <lineage>
        <taxon>Bacteria</taxon>
        <taxon>Pseudomonadati</taxon>
        <taxon>Spirochaetota</taxon>
        <taxon>Spirochaetia</taxon>
        <taxon>Spirochaetales</taxon>
        <taxon>Treponemataceae</taxon>
        <taxon>Treponema</taxon>
    </lineage>
</organism>
<accession>S5ZK12</accession>
<keyword evidence="9" id="KW-1133">Transmembrane helix</keyword>
<dbReference type="Proteomes" id="UP000015620">
    <property type="component" value="Chromosome"/>
</dbReference>
<dbReference type="SUPFAM" id="SSF53335">
    <property type="entry name" value="S-adenosyl-L-methionine-dependent methyltransferases"/>
    <property type="match status" value="1"/>
</dbReference>
<feature type="active site" evidence="6">
    <location>
        <position position="121"/>
    </location>
</feature>
<keyword evidence="1 6" id="KW-0489">Methyltransferase</keyword>
<evidence type="ECO:0000256" key="9">
    <source>
        <dbReference type="SAM" id="Phobius"/>
    </source>
</evidence>
<dbReference type="PROSITE" id="PS51679">
    <property type="entry name" value="SAM_MT_C5"/>
    <property type="match status" value="1"/>
</dbReference>
<evidence type="ECO:0000313" key="10">
    <source>
        <dbReference type="EMBL" id="AGT42902.1"/>
    </source>
</evidence>
<gene>
    <name evidence="10" type="ORF">TPE_0406</name>
</gene>
<comment type="similarity">
    <text evidence="6 7">Belongs to the class I-like SAM-binding methyltransferase superfamily. C5-methyltransferase family.</text>
</comment>
<evidence type="ECO:0000256" key="7">
    <source>
        <dbReference type="RuleBase" id="RU000416"/>
    </source>
</evidence>
<dbReference type="KEGG" id="tped:TPE_0406"/>
<name>S5ZK12_9SPIR</name>
<dbReference type="GO" id="GO:0032259">
    <property type="term" value="P:methylation"/>
    <property type="evidence" value="ECO:0007669"/>
    <property type="project" value="UniProtKB-KW"/>
</dbReference>
<dbReference type="PROSITE" id="PS00094">
    <property type="entry name" value="C5_MTASE_1"/>
    <property type="match status" value="1"/>
</dbReference>
<dbReference type="AlphaFoldDB" id="S5ZK12"/>
<evidence type="ECO:0000256" key="3">
    <source>
        <dbReference type="ARBA" id="ARBA00022691"/>
    </source>
</evidence>
<dbReference type="PANTHER" id="PTHR46098">
    <property type="entry name" value="TRNA (CYTOSINE(38)-C(5))-METHYLTRANSFERASE"/>
    <property type="match status" value="1"/>
</dbReference>
<feature type="transmembrane region" description="Helical" evidence="9">
    <location>
        <begin position="17"/>
        <end position="38"/>
    </location>
</feature>
<dbReference type="InterPro" id="IPR029063">
    <property type="entry name" value="SAM-dependent_MTases_sf"/>
</dbReference>
<dbReference type="InterPro" id="IPR018117">
    <property type="entry name" value="C5_DNA_meth_AS"/>
</dbReference>
<dbReference type="PATRIC" id="fig|1291379.3.peg.405"/>